<dbReference type="SUPFAM" id="SSF55874">
    <property type="entry name" value="ATPase domain of HSP90 chaperone/DNA topoisomerase II/histidine kinase"/>
    <property type="match status" value="1"/>
</dbReference>
<keyword evidence="13" id="KW-1185">Reference proteome</keyword>
<dbReference type="GO" id="GO:0016301">
    <property type="term" value="F:kinase activity"/>
    <property type="evidence" value="ECO:0007669"/>
    <property type="project" value="UniProtKB-KW"/>
</dbReference>
<evidence type="ECO:0000256" key="7">
    <source>
        <dbReference type="ARBA" id="ARBA00022840"/>
    </source>
</evidence>
<sequence length="649" mass="69591">MTTRAVRAAGLALLHGVALAGLGLAGAVSLLVHLAFFVPGFGLGLIFLLPLPILAGRHLTNLVRRLAGDGSGSGDGSGMPLGSPYRPRPGPPQPEADGRYPHDNRLYRRPWVPAFLRLMDWLLGDPASYRDLGWMITTPLVGTLLGGLPVALVAAGGWYAASNASRHWWAVPAGLAAAVAGLAVAPWLRTLHLRWTRWWLGPTQRQPGRLRVWYAHQLLLLLRLLSLLGLSLAALPLAALSAVALLLTYGVGIVVVLPPVIQNIRWLPELRRRLAGQWSGVTVDSPYLPRPEVPQRRPDGRYQVGNHLYQTERWAAYGLRLRWLTRDRASWRDFGWLLLDPVVGGLSLAAPLGAIGYGIFGLAMPRLWMLVGLRADGGTDWYGSVAGSDAAAIPVGLALAALGLLAAPAVLRFNGRWAALLLAPTAKSRLALRVQRLTETRADATESQAAELRRIERDLHDGAQARLVAMGINLGNVEYLLDRDPQAARALLAEARQASAKALTELRDLVRGIHPPVLAERGLADAVRALALDTTVRTEVTVELPGRPEPPIESAAYFAVSELLTNAVKHARAARITVHLGYADGRLRIVVADDGRGGADEARGSGLHGISRRLGTFDGVVDLSSPPGGPTTVILEVPCALSSPRTSIS</sequence>
<feature type="transmembrane region" description="Helical" evidence="10">
    <location>
        <begin position="336"/>
        <end position="360"/>
    </location>
</feature>
<protein>
    <recommendedName>
        <fullName evidence="2">histidine kinase</fullName>
        <ecNumber evidence="2">2.7.13.3</ecNumber>
    </recommendedName>
</protein>
<evidence type="ECO:0000256" key="10">
    <source>
        <dbReference type="SAM" id="Phobius"/>
    </source>
</evidence>
<feature type="transmembrane region" description="Helical" evidence="10">
    <location>
        <begin position="140"/>
        <end position="161"/>
    </location>
</feature>
<dbReference type="InterPro" id="IPR050482">
    <property type="entry name" value="Sensor_HK_TwoCompSys"/>
</dbReference>
<accession>A0ABQ4ES37</accession>
<dbReference type="InterPro" id="IPR003594">
    <property type="entry name" value="HATPase_dom"/>
</dbReference>
<feature type="transmembrane region" description="Helical" evidence="10">
    <location>
        <begin position="239"/>
        <end position="261"/>
    </location>
</feature>
<dbReference type="InterPro" id="IPR036890">
    <property type="entry name" value="HATPase_C_sf"/>
</dbReference>
<proteinExistence type="predicted"/>
<name>A0ABQ4ES37_9ACTN</name>
<feature type="transmembrane region" description="Helical" evidence="10">
    <location>
        <begin position="391"/>
        <end position="411"/>
    </location>
</feature>
<evidence type="ECO:0000256" key="1">
    <source>
        <dbReference type="ARBA" id="ARBA00000085"/>
    </source>
</evidence>
<comment type="catalytic activity">
    <reaction evidence="1">
        <text>ATP + protein L-histidine = ADP + protein N-phospho-L-histidine.</text>
        <dbReference type="EC" id="2.7.13.3"/>
    </reaction>
</comment>
<feature type="compositionally biased region" description="Gly residues" evidence="9">
    <location>
        <begin position="70"/>
        <end position="79"/>
    </location>
</feature>
<keyword evidence="7" id="KW-0067">ATP-binding</keyword>
<feature type="region of interest" description="Disordered" evidence="9">
    <location>
        <begin position="70"/>
        <end position="101"/>
    </location>
</feature>
<dbReference type="InterPro" id="IPR011712">
    <property type="entry name" value="Sig_transdc_His_kin_sub3_dim/P"/>
</dbReference>
<evidence type="ECO:0000256" key="6">
    <source>
        <dbReference type="ARBA" id="ARBA00022777"/>
    </source>
</evidence>
<dbReference type="Pfam" id="PF07730">
    <property type="entry name" value="HisKA_3"/>
    <property type="match status" value="1"/>
</dbReference>
<evidence type="ECO:0000256" key="2">
    <source>
        <dbReference type="ARBA" id="ARBA00012438"/>
    </source>
</evidence>
<dbReference type="InterPro" id="IPR025828">
    <property type="entry name" value="Put_sensor_dom"/>
</dbReference>
<organism evidence="12 13">
    <name type="scientific">Plantactinospora mayteni</name>
    <dbReference type="NCBI Taxonomy" id="566021"/>
    <lineage>
        <taxon>Bacteria</taxon>
        <taxon>Bacillati</taxon>
        <taxon>Actinomycetota</taxon>
        <taxon>Actinomycetes</taxon>
        <taxon>Micromonosporales</taxon>
        <taxon>Micromonosporaceae</taxon>
        <taxon>Plantactinospora</taxon>
    </lineage>
</organism>
<dbReference type="Pfam" id="PF13796">
    <property type="entry name" value="Sensor"/>
    <property type="match status" value="1"/>
</dbReference>
<dbReference type="Gene3D" id="3.30.565.10">
    <property type="entry name" value="Histidine kinase-like ATPase, C-terminal domain"/>
    <property type="match status" value="1"/>
</dbReference>
<dbReference type="EC" id="2.7.13.3" evidence="2"/>
<keyword evidence="10" id="KW-0472">Membrane</keyword>
<feature type="domain" description="Histidine kinase/HSP90-like ATPase" evidence="11">
    <location>
        <begin position="551"/>
        <end position="641"/>
    </location>
</feature>
<evidence type="ECO:0000313" key="13">
    <source>
        <dbReference type="Proteomes" id="UP000621500"/>
    </source>
</evidence>
<gene>
    <name evidence="12" type="ORF">Pma05_40650</name>
</gene>
<keyword evidence="4" id="KW-0808">Transferase</keyword>
<evidence type="ECO:0000256" key="5">
    <source>
        <dbReference type="ARBA" id="ARBA00022741"/>
    </source>
</evidence>
<evidence type="ECO:0000256" key="8">
    <source>
        <dbReference type="ARBA" id="ARBA00023012"/>
    </source>
</evidence>
<dbReference type="SMART" id="SM00387">
    <property type="entry name" value="HATPase_c"/>
    <property type="match status" value="1"/>
</dbReference>
<dbReference type="Gene3D" id="1.20.5.1930">
    <property type="match status" value="1"/>
</dbReference>
<evidence type="ECO:0000259" key="11">
    <source>
        <dbReference type="SMART" id="SM00387"/>
    </source>
</evidence>
<evidence type="ECO:0000256" key="9">
    <source>
        <dbReference type="SAM" id="MobiDB-lite"/>
    </source>
</evidence>
<dbReference type="CDD" id="cd16917">
    <property type="entry name" value="HATPase_UhpB-NarQ-NarX-like"/>
    <property type="match status" value="1"/>
</dbReference>
<dbReference type="PANTHER" id="PTHR24421">
    <property type="entry name" value="NITRATE/NITRITE SENSOR PROTEIN NARX-RELATED"/>
    <property type="match status" value="1"/>
</dbReference>
<comment type="caution">
    <text evidence="12">The sequence shown here is derived from an EMBL/GenBank/DDBJ whole genome shotgun (WGS) entry which is preliminary data.</text>
</comment>
<keyword evidence="10" id="KW-1133">Transmembrane helix</keyword>
<keyword evidence="6 12" id="KW-0418">Kinase</keyword>
<keyword evidence="5" id="KW-0547">Nucleotide-binding</keyword>
<keyword evidence="3" id="KW-0597">Phosphoprotein</keyword>
<feature type="transmembrane region" description="Helical" evidence="10">
    <location>
        <begin position="35"/>
        <end position="55"/>
    </location>
</feature>
<feature type="transmembrane region" description="Helical" evidence="10">
    <location>
        <begin position="212"/>
        <end position="233"/>
    </location>
</feature>
<feature type="transmembrane region" description="Helical" evidence="10">
    <location>
        <begin position="167"/>
        <end position="191"/>
    </location>
</feature>
<evidence type="ECO:0000256" key="4">
    <source>
        <dbReference type="ARBA" id="ARBA00022679"/>
    </source>
</evidence>
<reference evidence="12 13" key="1">
    <citation type="submission" date="2021-01" db="EMBL/GenBank/DDBJ databases">
        <title>Whole genome shotgun sequence of Plantactinospora mayteni NBRC 109088.</title>
        <authorList>
            <person name="Komaki H."/>
            <person name="Tamura T."/>
        </authorList>
    </citation>
    <scope>NUCLEOTIDE SEQUENCE [LARGE SCALE GENOMIC DNA]</scope>
    <source>
        <strain evidence="12 13">NBRC 109088</strain>
    </source>
</reference>
<dbReference type="PANTHER" id="PTHR24421:SF10">
    <property type="entry name" value="NITRATE_NITRITE SENSOR PROTEIN NARQ"/>
    <property type="match status" value="1"/>
</dbReference>
<keyword evidence="8" id="KW-0902">Two-component regulatory system</keyword>
<evidence type="ECO:0000313" key="12">
    <source>
        <dbReference type="EMBL" id="GIG97492.1"/>
    </source>
</evidence>
<dbReference type="RefSeq" id="WP_239312699.1">
    <property type="nucleotide sequence ID" value="NZ_BAAAZQ010000011.1"/>
</dbReference>
<dbReference type="Pfam" id="PF02518">
    <property type="entry name" value="HATPase_c"/>
    <property type="match status" value="1"/>
</dbReference>
<keyword evidence="10" id="KW-0812">Transmembrane</keyword>
<dbReference type="Proteomes" id="UP000621500">
    <property type="component" value="Unassembled WGS sequence"/>
</dbReference>
<dbReference type="EMBL" id="BONX01000026">
    <property type="protein sequence ID" value="GIG97492.1"/>
    <property type="molecule type" value="Genomic_DNA"/>
</dbReference>
<evidence type="ECO:0000256" key="3">
    <source>
        <dbReference type="ARBA" id="ARBA00022553"/>
    </source>
</evidence>